<feature type="compositionally biased region" description="Polar residues" evidence="1">
    <location>
        <begin position="88"/>
        <end position="108"/>
    </location>
</feature>
<sequence>MSNRNTRLPYNERAFSPQRMMSSNSYSSSNRNQQIDPFDNSSSRYQQAFYQLQSDQGRDIDNSNNQQNQNDFDSGWFRNETESRRNDQVNSQNTRGSYSGYDSKSNQNFTNSSLSTQLSNIIGNFTSINAAQDLMPFNSDARFQSSNLRPSDGLDRRTDLRSDLNYRSSDRQLDLSFRSSDGQLDSNYRSLDPQRSNYRSSDYRSSDPQRSDYRSSDQQRSDFRSLDPQRSDHRSSDPQRSDYRSSDLKRSDYGSSDQQRSEYGSSNQPRSEYGSSSQQKSNVGSSSRNYNSVWESEQNAFDDRVLKRSERSRDEGRRDYNSRQDAGSFKSAPKVSSDSSKLKPRTSGREPEIRSIIEQKARVEKFPDIGEPKINPRFEDVFDLVKKEDNGTCVYSCKVCKIDCLPDKNVPTHLAGKKHRYFLKLFEDSLPGKTKFQKEKHLREISRNKKNYDHKPMFEVIIASIKQPLIALEYIVEVLDSKVKEPCYYCVLCEKRCDPRTIEKHLISQTHRISYLTKHFAPIIEQIQAFRRFNEDLEFRQKVLFIVCSRIEVKFGRSSAFVYEGHDFLDTKADICDNINLKKHVTIDDIPNAEEKLLEGIKLHDPKWESENAPKPPRESLEIPFSMKRKRKVPENVLEEFKSTVDYAKRTMEEKLREYEKDPDSHPKYKVEWELFWNKKIDDMSRRGEDSTTHSFHDEWCSFFVRRMRELHENEIKSKVDQIRRNLGLTMEDLGGKSDNPEPKRNRHDNQDKDRPLGERRGRYANNGDDEGSLDEDFRELAPRIPKDVLYKKEKKIFSKFLHEVGIDQNKRPKPQPILVERREPVDRTLPQRSPPRSNEPTTLITTCRLLTSLEQELGLLAQKVLDLLSKSIAFEREHSKPSDELLFENENLILIETVKEKIIGMQMAHLISQSRTKAVEQAVNEITKLIGQHEMMINIKKTLKEMGKDEAAPEEIEMLKVMFMKKNDKGSTEGNDEYIGRRQRRRAKQREREMEAKAKESFKK</sequence>
<dbReference type="GO" id="GO:0003727">
    <property type="term" value="F:single-stranded RNA binding"/>
    <property type="evidence" value="ECO:0007669"/>
    <property type="project" value="TreeGrafter"/>
</dbReference>
<dbReference type="OrthoDB" id="5877502at2759"/>
<feature type="compositionally biased region" description="Polar residues" evidence="1">
    <location>
        <begin position="831"/>
        <end position="842"/>
    </location>
</feature>
<feature type="region of interest" description="Disordered" evidence="1">
    <location>
        <begin position="1"/>
        <end position="41"/>
    </location>
</feature>
<protein>
    <submittedName>
        <fullName evidence="2">Uncharacterized protein</fullName>
    </submittedName>
</protein>
<feature type="compositionally biased region" description="Basic and acidic residues" evidence="1">
    <location>
        <begin position="152"/>
        <end position="173"/>
    </location>
</feature>
<name>A0A9N9S5R0_9DIPT</name>
<evidence type="ECO:0000256" key="1">
    <source>
        <dbReference type="SAM" id="MobiDB-lite"/>
    </source>
</evidence>
<dbReference type="AlphaFoldDB" id="A0A9N9S5R0"/>
<dbReference type="PANTHER" id="PTHR45762">
    <property type="entry name" value="ZINC FINGER RNA-BINDING PROTEIN"/>
    <property type="match status" value="1"/>
</dbReference>
<keyword evidence="3" id="KW-1185">Reference proteome</keyword>
<feature type="compositionally biased region" description="Basic and acidic residues" evidence="1">
    <location>
        <begin position="201"/>
        <end position="252"/>
    </location>
</feature>
<feature type="region of interest" description="Disordered" evidence="1">
    <location>
        <begin position="730"/>
        <end position="777"/>
    </location>
</feature>
<gene>
    <name evidence="2" type="ORF">CHIRRI_LOCUS14626</name>
</gene>
<feature type="compositionally biased region" description="Basic and acidic residues" evidence="1">
    <location>
        <begin position="734"/>
        <end position="762"/>
    </location>
</feature>
<reference evidence="2" key="1">
    <citation type="submission" date="2022-01" db="EMBL/GenBank/DDBJ databases">
        <authorList>
            <person name="King R."/>
        </authorList>
    </citation>
    <scope>NUCLEOTIDE SEQUENCE</scope>
</reference>
<dbReference type="PANTHER" id="PTHR45762:SF10">
    <property type="entry name" value="C2H2-TYPE DOMAIN-CONTAINING PROTEIN"/>
    <property type="match status" value="1"/>
</dbReference>
<feature type="region of interest" description="Disordered" evidence="1">
    <location>
        <begin position="57"/>
        <end position="108"/>
    </location>
</feature>
<evidence type="ECO:0000313" key="3">
    <source>
        <dbReference type="Proteomes" id="UP001153620"/>
    </source>
</evidence>
<feature type="compositionally biased region" description="Basic and acidic residues" evidence="1">
    <location>
        <begin position="991"/>
        <end position="1005"/>
    </location>
</feature>
<reference evidence="2" key="2">
    <citation type="submission" date="2022-10" db="EMBL/GenBank/DDBJ databases">
        <authorList>
            <consortium name="ENA_rothamsted_submissions"/>
            <consortium name="culmorum"/>
            <person name="King R."/>
        </authorList>
    </citation>
    <scope>NUCLEOTIDE SEQUENCE</scope>
</reference>
<feature type="compositionally biased region" description="Polar residues" evidence="1">
    <location>
        <begin position="288"/>
        <end position="299"/>
    </location>
</feature>
<dbReference type="EMBL" id="OU895880">
    <property type="protein sequence ID" value="CAG9811819.1"/>
    <property type="molecule type" value="Genomic_DNA"/>
</dbReference>
<organism evidence="2 3">
    <name type="scientific">Chironomus riparius</name>
    <dbReference type="NCBI Taxonomy" id="315576"/>
    <lineage>
        <taxon>Eukaryota</taxon>
        <taxon>Metazoa</taxon>
        <taxon>Ecdysozoa</taxon>
        <taxon>Arthropoda</taxon>
        <taxon>Hexapoda</taxon>
        <taxon>Insecta</taxon>
        <taxon>Pterygota</taxon>
        <taxon>Neoptera</taxon>
        <taxon>Endopterygota</taxon>
        <taxon>Diptera</taxon>
        <taxon>Nematocera</taxon>
        <taxon>Chironomoidea</taxon>
        <taxon>Chironomidae</taxon>
        <taxon>Chironominae</taxon>
        <taxon>Chironomus</taxon>
    </lineage>
</organism>
<dbReference type="GO" id="GO:0003725">
    <property type="term" value="F:double-stranded RNA binding"/>
    <property type="evidence" value="ECO:0007669"/>
    <property type="project" value="TreeGrafter"/>
</dbReference>
<dbReference type="GO" id="GO:0071011">
    <property type="term" value="C:precatalytic spliceosome"/>
    <property type="evidence" value="ECO:0007669"/>
    <property type="project" value="TreeGrafter"/>
</dbReference>
<proteinExistence type="predicted"/>
<feature type="region of interest" description="Disordered" evidence="1">
    <location>
        <begin position="142"/>
        <end position="352"/>
    </location>
</feature>
<feature type="region of interest" description="Disordered" evidence="1">
    <location>
        <begin position="809"/>
        <end position="842"/>
    </location>
</feature>
<feature type="compositionally biased region" description="Acidic residues" evidence="1">
    <location>
        <begin position="768"/>
        <end position="777"/>
    </location>
</feature>
<accession>A0A9N9S5R0</accession>
<dbReference type="Proteomes" id="UP001153620">
    <property type="component" value="Chromosome 4"/>
</dbReference>
<feature type="compositionally biased region" description="Basic and acidic residues" evidence="1">
    <location>
        <begin position="301"/>
        <end position="322"/>
    </location>
</feature>
<feature type="compositionally biased region" description="Polar residues" evidence="1">
    <location>
        <begin position="177"/>
        <end position="189"/>
    </location>
</feature>
<feature type="compositionally biased region" description="Low complexity" evidence="1">
    <location>
        <begin position="274"/>
        <end position="287"/>
    </location>
</feature>
<feature type="region of interest" description="Disordered" evidence="1">
    <location>
        <begin position="967"/>
        <end position="1005"/>
    </location>
</feature>
<feature type="compositionally biased region" description="Low complexity" evidence="1">
    <location>
        <begin position="16"/>
        <end position="34"/>
    </location>
</feature>
<feature type="compositionally biased region" description="Polar residues" evidence="1">
    <location>
        <begin position="253"/>
        <end position="270"/>
    </location>
</feature>
<evidence type="ECO:0000313" key="2">
    <source>
        <dbReference type="EMBL" id="CAG9811819.1"/>
    </source>
</evidence>
<feature type="compositionally biased region" description="Low complexity" evidence="1">
    <location>
        <begin position="62"/>
        <end position="74"/>
    </location>
</feature>